<dbReference type="EMBL" id="JABBWM010000002">
    <property type="protein sequence ID" value="KAG2119600.1"/>
    <property type="molecule type" value="Genomic_DNA"/>
</dbReference>
<sequence length="96" mass="10704">MSRVLMLALSTNVTSKVTYTSMVKTAGSHRKVQNGPMLFVDIDNRSSLDYPFHGRVVIRHQTAGLLNSLRPCVFLTLQHLQKIGVLANSIPRREVA</sequence>
<evidence type="ECO:0000313" key="1">
    <source>
        <dbReference type="EMBL" id="KAG2119600.1"/>
    </source>
</evidence>
<dbReference type="GeneID" id="64690364"/>
<name>A0A9P7K0C7_9AGAM</name>
<dbReference type="Proteomes" id="UP000823399">
    <property type="component" value="Unassembled WGS sequence"/>
</dbReference>
<comment type="caution">
    <text evidence="1">The sequence shown here is derived from an EMBL/GenBank/DDBJ whole genome shotgun (WGS) entry which is preliminary data.</text>
</comment>
<gene>
    <name evidence="1" type="ORF">F5147DRAFT_117841</name>
</gene>
<dbReference type="AlphaFoldDB" id="A0A9P7K0C7"/>
<protein>
    <submittedName>
        <fullName evidence="1">Uncharacterized protein</fullName>
    </submittedName>
</protein>
<evidence type="ECO:0000313" key="2">
    <source>
        <dbReference type="Proteomes" id="UP000823399"/>
    </source>
</evidence>
<reference evidence="1" key="1">
    <citation type="journal article" date="2020" name="New Phytol.">
        <title>Comparative genomics reveals dynamic genome evolution in host specialist ectomycorrhizal fungi.</title>
        <authorList>
            <person name="Lofgren L.A."/>
            <person name="Nguyen N.H."/>
            <person name="Vilgalys R."/>
            <person name="Ruytinx J."/>
            <person name="Liao H.L."/>
            <person name="Branco S."/>
            <person name="Kuo A."/>
            <person name="LaButti K."/>
            <person name="Lipzen A."/>
            <person name="Andreopoulos W."/>
            <person name="Pangilinan J."/>
            <person name="Riley R."/>
            <person name="Hundley H."/>
            <person name="Na H."/>
            <person name="Barry K."/>
            <person name="Grigoriev I.V."/>
            <person name="Stajich J.E."/>
            <person name="Kennedy P.G."/>
        </authorList>
    </citation>
    <scope>NUCLEOTIDE SEQUENCE</scope>
    <source>
        <strain evidence="1">FC423</strain>
    </source>
</reference>
<dbReference type="RefSeq" id="XP_041299426.1">
    <property type="nucleotide sequence ID" value="XM_041428105.1"/>
</dbReference>
<organism evidence="1 2">
    <name type="scientific">Suillus discolor</name>
    <dbReference type="NCBI Taxonomy" id="1912936"/>
    <lineage>
        <taxon>Eukaryota</taxon>
        <taxon>Fungi</taxon>
        <taxon>Dikarya</taxon>
        <taxon>Basidiomycota</taxon>
        <taxon>Agaricomycotina</taxon>
        <taxon>Agaricomycetes</taxon>
        <taxon>Agaricomycetidae</taxon>
        <taxon>Boletales</taxon>
        <taxon>Suillineae</taxon>
        <taxon>Suillaceae</taxon>
        <taxon>Suillus</taxon>
    </lineage>
</organism>
<keyword evidence="2" id="KW-1185">Reference proteome</keyword>
<accession>A0A9P7K0C7</accession>
<proteinExistence type="predicted"/>